<proteinExistence type="predicted"/>
<organism evidence="1 2">
    <name type="scientific">Anaerococcus octavius</name>
    <dbReference type="NCBI Taxonomy" id="54007"/>
    <lineage>
        <taxon>Bacteria</taxon>
        <taxon>Bacillati</taxon>
        <taxon>Bacillota</taxon>
        <taxon>Tissierellia</taxon>
        <taxon>Tissierellales</taxon>
        <taxon>Peptoniphilaceae</taxon>
        <taxon>Anaerococcus</taxon>
    </lineage>
</organism>
<dbReference type="AlphaFoldDB" id="A0A380WTZ7"/>
<evidence type="ECO:0000313" key="1">
    <source>
        <dbReference type="EMBL" id="SUU92329.1"/>
    </source>
</evidence>
<dbReference type="InterPro" id="IPR011006">
    <property type="entry name" value="CheY-like_superfamily"/>
</dbReference>
<sequence length="55" mass="6217">MVLILRDDIKTPIIILTAKNTKEDIMKGFGLGADEEVFDLAYTYVKVLLLFAPFL</sequence>
<dbReference type="Proteomes" id="UP000255124">
    <property type="component" value="Unassembled WGS sequence"/>
</dbReference>
<dbReference type="EMBL" id="UFTA01000002">
    <property type="protein sequence ID" value="SUU92329.1"/>
    <property type="molecule type" value="Genomic_DNA"/>
</dbReference>
<accession>A0A380WTZ7</accession>
<reference evidence="1 2" key="1">
    <citation type="submission" date="2018-06" db="EMBL/GenBank/DDBJ databases">
        <authorList>
            <consortium name="Pathogen Informatics"/>
            <person name="Doyle S."/>
        </authorList>
    </citation>
    <scope>NUCLEOTIDE SEQUENCE [LARGE SCALE GENOMIC DNA]</scope>
    <source>
        <strain evidence="1 2">NCTC9810</strain>
    </source>
</reference>
<name>A0A380WTZ7_9FIRM</name>
<gene>
    <name evidence="1" type="ORF">NCTC9810_00657</name>
</gene>
<dbReference type="SUPFAM" id="SSF52172">
    <property type="entry name" value="CheY-like"/>
    <property type="match status" value="1"/>
</dbReference>
<evidence type="ECO:0000313" key="2">
    <source>
        <dbReference type="Proteomes" id="UP000255124"/>
    </source>
</evidence>
<protein>
    <submittedName>
        <fullName evidence="1">Uncharacterized protein</fullName>
    </submittedName>
</protein>